<dbReference type="EC" id="3.5.4.16" evidence="2"/>
<dbReference type="HAMAP" id="MF_01527_B">
    <property type="entry name" value="GTP_cyclohydrol_B"/>
    <property type="match status" value="1"/>
</dbReference>
<name>A0A938XQB7_9FIRM</name>
<dbReference type="Gene3D" id="3.10.270.10">
    <property type="entry name" value="Urate Oxidase"/>
    <property type="match status" value="1"/>
</dbReference>
<feature type="site" description="May be catalytically important" evidence="2">
    <location>
        <position position="150"/>
    </location>
</feature>
<dbReference type="NCBIfam" id="NF010200">
    <property type="entry name" value="PRK13674.1-1"/>
    <property type="match status" value="1"/>
</dbReference>
<comment type="similarity">
    <text evidence="2">Belongs to the GTP cyclohydrolase IV family.</text>
</comment>
<dbReference type="GO" id="GO:0003934">
    <property type="term" value="F:GTP cyclohydrolase I activity"/>
    <property type="evidence" value="ECO:0007669"/>
    <property type="project" value="UniProtKB-UniRule"/>
</dbReference>
<dbReference type="Pfam" id="PF02649">
    <property type="entry name" value="GCHY-1"/>
    <property type="match status" value="1"/>
</dbReference>
<dbReference type="PANTHER" id="PTHR36445:SF1">
    <property type="entry name" value="GTP CYCLOHYDROLASE MPTA"/>
    <property type="match status" value="1"/>
</dbReference>
<protein>
    <recommendedName>
        <fullName evidence="2">GTP cyclohydrolase FolE2</fullName>
        <ecNumber evidence="2">3.5.4.16</ecNumber>
    </recommendedName>
</protein>
<evidence type="ECO:0000256" key="1">
    <source>
        <dbReference type="ARBA" id="ARBA00022801"/>
    </source>
</evidence>
<dbReference type="Proteomes" id="UP000774000">
    <property type="component" value="Unassembled WGS sequence"/>
</dbReference>
<keyword evidence="1 2" id="KW-0378">Hydrolase</keyword>
<sequence length="260" mass="29734">MKDVQNMKGDYKFGINEVGVEDIKYPLRVKSNSGDIISTVGTYSLGVNLDKDLKGIHMSRLPQLLAELHAEEWILDDFKADIYDILKDMQSRMETDNACLELKFDYFLSKEAPVSGQEGLMSYPCQIKSSLKEDEYNFFLSVEVPVTSLCPCSKEISDYSAHNQRGYTEVTVSYEGLLRVEELIEMVESVASCEVYSVLKRVDEKKVTEQAYDNPRFVEDMVRLVAEKLSADNKIDWFRVNSQHQESIHPHDAYAVLEGR</sequence>
<reference evidence="3" key="1">
    <citation type="submission" date="2021-01" db="EMBL/GenBank/DDBJ databases">
        <title>Genomic Encyclopedia of Type Strains, Phase IV (KMG-IV): sequencing the most valuable type-strain genomes for metagenomic binning, comparative biology and taxonomic classification.</title>
        <authorList>
            <person name="Goeker M."/>
        </authorList>
    </citation>
    <scope>NUCLEOTIDE SEQUENCE</scope>
    <source>
        <strain evidence="3">DSM 23230</strain>
    </source>
</reference>
<gene>
    <name evidence="2" type="primary">folE2</name>
    <name evidence="3" type="ORF">JOC47_002746</name>
</gene>
<evidence type="ECO:0000313" key="4">
    <source>
        <dbReference type="Proteomes" id="UP000774000"/>
    </source>
</evidence>
<dbReference type="RefSeq" id="WP_204702738.1">
    <property type="nucleotide sequence ID" value="NZ_JAFBDQ010000019.1"/>
</dbReference>
<dbReference type="InterPro" id="IPR022838">
    <property type="entry name" value="GTP_cyclohydrolase_FolE2"/>
</dbReference>
<evidence type="ECO:0000313" key="3">
    <source>
        <dbReference type="EMBL" id="MBM7557878.1"/>
    </source>
</evidence>
<accession>A0A938XQB7</accession>
<dbReference type="InterPro" id="IPR003801">
    <property type="entry name" value="GTP_cyclohydrolase_FolE2/MptA"/>
</dbReference>
<dbReference type="AlphaFoldDB" id="A0A938XQB7"/>
<comment type="caution">
    <text evidence="3">The sequence shown here is derived from an EMBL/GenBank/DDBJ whole genome shotgun (WGS) entry which is preliminary data.</text>
</comment>
<evidence type="ECO:0000256" key="2">
    <source>
        <dbReference type="HAMAP-Rule" id="MF_01527"/>
    </source>
</evidence>
<comment type="pathway">
    <text evidence="2">Cofactor biosynthesis; 7,8-dihydroneopterin triphosphate biosynthesis; 7,8-dihydroneopterin triphosphate from GTP: step 1/1.</text>
</comment>
<dbReference type="EMBL" id="JAFBDQ010000019">
    <property type="protein sequence ID" value="MBM7557878.1"/>
    <property type="molecule type" value="Genomic_DNA"/>
</dbReference>
<dbReference type="PANTHER" id="PTHR36445">
    <property type="entry name" value="GTP CYCLOHYDROLASE MPTA"/>
    <property type="match status" value="1"/>
</dbReference>
<comment type="catalytic activity">
    <reaction evidence="2">
        <text>GTP + H2O = 7,8-dihydroneopterin 3'-triphosphate + formate + H(+)</text>
        <dbReference type="Rhea" id="RHEA:17473"/>
        <dbReference type="ChEBI" id="CHEBI:15377"/>
        <dbReference type="ChEBI" id="CHEBI:15378"/>
        <dbReference type="ChEBI" id="CHEBI:15740"/>
        <dbReference type="ChEBI" id="CHEBI:37565"/>
        <dbReference type="ChEBI" id="CHEBI:58462"/>
        <dbReference type="EC" id="3.5.4.16"/>
    </reaction>
</comment>
<dbReference type="GO" id="GO:0046654">
    <property type="term" value="P:tetrahydrofolate biosynthetic process"/>
    <property type="evidence" value="ECO:0007669"/>
    <property type="project" value="UniProtKB-UniRule"/>
</dbReference>
<keyword evidence="4" id="KW-1185">Reference proteome</keyword>
<proteinExistence type="inferred from homology"/>
<organism evidence="3 4">
    <name type="scientific">Halanaerobacter jeridensis</name>
    <dbReference type="NCBI Taxonomy" id="706427"/>
    <lineage>
        <taxon>Bacteria</taxon>
        <taxon>Bacillati</taxon>
        <taxon>Bacillota</taxon>
        <taxon>Clostridia</taxon>
        <taxon>Halanaerobiales</taxon>
        <taxon>Halobacteroidaceae</taxon>
        <taxon>Halanaerobacter</taxon>
    </lineage>
</organism>
<comment type="function">
    <text evidence="2">Converts GTP to 7,8-dihydroneopterin triphosphate.</text>
</comment>